<protein>
    <submittedName>
        <fullName evidence="2">Uncharacterized protein</fullName>
    </submittedName>
</protein>
<feature type="compositionally biased region" description="Basic and acidic residues" evidence="1">
    <location>
        <begin position="118"/>
        <end position="137"/>
    </location>
</feature>
<proteinExistence type="predicted"/>
<accession>A0A256IZ91</accession>
<evidence type="ECO:0000313" key="3">
    <source>
        <dbReference type="Proteomes" id="UP000216409"/>
    </source>
</evidence>
<organism evidence="2 3">
    <name type="scientific">Halorubrum ezzemoulense</name>
    <name type="common">Halorubrum chaoviator</name>
    <dbReference type="NCBI Taxonomy" id="337243"/>
    <lineage>
        <taxon>Archaea</taxon>
        <taxon>Methanobacteriati</taxon>
        <taxon>Methanobacteriota</taxon>
        <taxon>Stenosarchaea group</taxon>
        <taxon>Halobacteria</taxon>
        <taxon>Halobacteriales</taxon>
        <taxon>Haloferacaceae</taxon>
        <taxon>Halorubrum</taxon>
    </lineage>
</organism>
<name>A0A256IZ91_HALEZ</name>
<evidence type="ECO:0000256" key="1">
    <source>
        <dbReference type="SAM" id="MobiDB-lite"/>
    </source>
</evidence>
<evidence type="ECO:0000313" key="2">
    <source>
        <dbReference type="EMBL" id="OYR61845.1"/>
    </source>
</evidence>
<comment type="caution">
    <text evidence="2">The sequence shown here is derived from an EMBL/GenBank/DDBJ whole genome shotgun (WGS) entry which is preliminary data.</text>
</comment>
<reference evidence="2 3" key="1">
    <citation type="journal article" date="2014" name="Front. Microbiol.">
        <title>Population and genomic analysis of the genus Halorubrum.</title>
        <authorList>
            <person name="Fullmer M.S."/>
            <person name="Soucy S.M."/>
            <person name="Swithers K.S."/>
            <person name="Makkay A.M."/>
            <person name="Wheeler R."/>
            <person name="Ventosa A."/>
            <person name="Gogarten J.P."/>
            <person name="Papke R.T."/>
        </authorList>
    </citation>
    <scope>NUCLEOTIDE SEQUENCE [LARGE SCALE GENOMIC DNA]</scope>
    <source>
        <strain evidence="2 3">LD3</strain>
    </source>
</reference>
<dbReference type="Proteomes" id="UP000216409">
    <property type="component" value="Unassembled WGS sequence"/>
</dbReference>
<dbReference type="EMBL" id="NHOW01000076">
    <property type="protein sequence ID" value="OYR61845.1"/>
    <property type="molecule type" value="Genomic_DNA"/>
</dbReference>
<dbReference type="AlphaFoldDB" id="A0A256IZ91"/>
<sequence>MGERIGAMVDDDLNSILEAMANHHDIPKSRVIELLLREGVQAREMRYRFEQLDAKLDHLLENLGTSTTVANTVEDRFETISERPMPAGVSGVELADSPLPYFQSAGGYPDRSDEEETVRDQVRDERETVEEATRGDN</sequence>
<feature type="region of interest" description="Disordered" evidence="1">
    <location>
        <begin position="88"/>
        <end position="137"/>
    </location>
</feature>
<gene>
    <name evidence="2" type="ORF">DJ83_06825</name>
</gene>